<keyword evidence="2" id="KW-1185">Reference proteome</keyword>
<evidence type="ECO:0000313" key="2">
    <source>
        <dbReference type="Proteomes" id="UP001050808"/>
    </source>
</evidence>
<sequence>MPTDEQTGALGQDTRALLNTVAVYRMSIANRCEELTGSQLDEVVALLKPNGMMTRILRELTSHELNWLAHINEPSSLGGVRRSELPSHDAVTGTDVLAEWQLTSGRSRKAAQHLSELCNQGVLEEKKLRMELIPLMAAYACCDAKLQLIRCHGN</sequence>
<dbReference type="EMBL" id="BNDY01000017">
    <property type="protein sequence ID" value="GHI40311.1"/>
    <property type="molecule type" value="Genomic_DNA"/>
</dbReference>
<organism evidence="1 2">
    <name type="scientific">Streptomyces violascens</name>
    <dbReference type="NCBI Taxonomy" id="67381"/>
    <lineage>
        <taxon>Bacteria</taxon>
        <taxon>Bacillati</taxon>
        <taxon>Actinomycetota</taxon>
        <taxon>Actinomycetes</taxon>
        <taxon>Kitasatosporales</taxon>
        <taxon>Streptomycetaceae</taxon>
        <taxon>Streptomyces</taxon>
    </lineage>
</organism>
<accession>A0ABQ3QSQ0</accession>
<proteinExistence type="predicted"/>
<dbReference type="Proteomes" id="UP001050808">
    <property type="component" value="Unassembled WGS sequence"/>
</dbReference>
<reference evidence="1" key="1">
    <citation type="submission" date="2024-05" db="EMBL/GenBank/DDBJ databases">
        <title>Whole genome shotgun sequence of Streptomyces violascens NBRC 12920.</title>
        <authorList>
            <person name="Komaki H."/>
            <person name="Tamura T."/>
        </authorList>
    </citation>
    <scope>NUCLEOTIDE SEQUENCE</scope>
    <source>
        <strain evidence="1">NBRC 12920</strain>
    </source>
</reference>
<comment type="caution">
    <text evidence="1">The sequence shown here is derived from an EMBL/GenBank/DDBJ whole genome shotgun (WGS) entry which is preliminary data.</text>
</comment>
<gene>
    <name evidence="1" type="ORF">Sviol_47190</name>
</gene>
<name>A0ABQ3QSQ0_9ACTN</name>
<dbReference type="RefSeq" id="WP_189968037.1">
    <property type="nucleotide sequence ID" value="NZ_BMUA01000021.1"/>
</dbReference>
<evidence type="ECO:0000313" key="1">
    <source>
        <dbReference type="EMBL" id="GHI40311.1"/>
    </source>
</evidence>
<protein>
    <submittedName>
        <fullName evidence="1">Uncharacterized protein</fullName>
    </submittedName>
</protein>